<dbReference type="Pfam" id="PF03799">
    <property type="entry name" value="FtsQ_DivIB_C"/>
    <property type="match status" value="1"/>
</dbReference>
<name>A0A286HT29_9HYPH</name>
<dbReference type="RefSeq" id="WP_244577754.1">
    <property type="nucleotide sequence ID" value="NZ_OCPC01000001.1"/>
</dbReference>
<keyword evidence="13" id="KW-1185">Reference proteome</keyword>
<proteinExistence type="inferred from homology"/>
<keyword evidence="6 9" id="KW-1133">Transmembrane helix</keyword>
<dbReference type="InterPro" id="IPR045335">
    <property type="entry name" value="FtsQ_C_sf"/>
</dbReference>
<dbReference type="PROSITE" id="PS50008">
    <property type="entry name" value="PIPLC_Y_DOMAIN"/>
    <property type="match status" value="1"/>
</dbReference>
<dbReference type="InterPro" id="IPR013685">
    <property type="entry name" value="POTRA_FtsQ_type"/>
</dbReference>
<evidence type="ECO:0000256" key="3">
    <source>
        <dbReference type="ARBA" id="ARBA00022519"/>
    </source>
</evidence>
<dbReference type="HAMAP" id="MF_00911">
    <property type="entry name" value="FtsQ_subfam"/>
    <property type="match status" value="1"/>
</dbReference>
<evidence type="ECO:0000256" key="4">
    <source>
        <dbReference type="ARBA" id="ARBA00022618"/>
    </source>
</evidence>
<comment type="subcellular location">
    <subcellularLocation>
        <location evidence="9">Cell inner membrane</location>
        <topology evidence="9">Single-pass type II membrane protein</topology>
    </subcellularLocation>
    <subcellularLocation>
        <location evidence="1">Membrane</location>
    </subcellularLocation>
    <text evidence="9">Localizes to the division septum.</text>
</comment>
<dbReference type="Proteomes" id="UP000219465">
    <property type="component" value="Unassembled WGS sequence"/>
</dbReference>
<dbReference type="PANTHER" id="PTHR35851">
    <property type="entry name" value="CELL DIVISION PROTEIN FTSQ"/>
    <property type="match status" value="1"/>
</dbReference>
<feature type="domain" description="PI-PLC Y-box" evidence="10">
    <location>
        <begin position="142"/>
        <end position="174"/>
    </location>
</feature>
<keyword evidence="8 9" id="KW-0131">Cell cycle</keyword>
<dbReference type="GO" id="GO:0090529">
    <property type="term" value="P:cell septum assembly"/>
    <property type="evidence" value="ECO:0007669"/>
    <property type="project" value="InterPro"/>
</dbReference>
<dbReference type="InterPro" id="IPR005548">
    <property type="entry name" value="Cell_div_FtsQ/DivIB_C"/>
</dbReference>
<accession>A0A286HT29</accession>
<dbReference type="AlphaFoldDB" id="A0A286HT29"/>
<dbReference type="InterPro" id="IPR034746">
    <property type="entry name" value="POTRA"/>
</dbReference>
<dbReference type="PROSITE" id="PS51779">
    <property type="entry name" value="POTRA"/>
    <property type="match status" value="1"/>
</dbReference>
<evidence type="ECO:0000259" key="10">
    <source>
        <dbReference type="PROSITE" id="PS50008"/>
    </source>
</evidence>
<evidence type="ECO:0000256" key="9">
    <source>
        <dbReference type="HAMAP-Rule" id="MF_00911"/>
    </source>
</evidence>
<evidence type="ECO:0000313" key="13">
    <source>
        <dbReference type="Proteomes" id="UP000219465"/>
    </source>
</evidence>
<comment type="function">
    <text evidence="9">Essential cell division protein.</text>
</comment>
<feature type="domain" description="POTRA" evidence="11">
    <location>
        <begin position="90"/>
        <end position="158"/>
    </location>
</feature>
<keyword evidence="3 9" id="KW-0997">Cell inner membrane</keyword>
<keyword evidence="7 9" id="KW-0472">Membrane</keyword>
<evidence type="ECO:0000256" key="5">
    <source>
        <dbReference type="ARBA" id="ARBA00022692"/>
    </source>
</evidence>
<dbReference type="Pfam" id="PF08478">
    <property type="entry name" value="POTRA_1"/>
    <property type="match status" value="1"/>
</dbReference>
<protein>
    <recommendedName>
        <fullName evidence="9">Cell division protein FtsQ</fullName>
    </recommendedName>
</protein>
<keyword evidence="4 9" id="KW-0132">Cell division</keyword>
<evidence type="ECO:0000256" key="2">
    <source>
        <dbReference type="ARBA" id="ARBA00022475"/>
    </source>
</evidence>
<reference evidence="13" key="1">
    <citation type="submission" date="2017-08" db="EMBL/GenBank/DDBJ databases">
        <authorList>
            <person name="Varghese N."/>
            <person name="Submissions S."/>
        </authorList>
    </citation>
    <scope>NUCLEOTIDE SEQUENCE [LARGE SCALE GENOMIC DNA]</scope>
    <source>
        <strain evidence="13">KCTC 23107</strain>
    </source>
</reference>
<evidence type="ECO:0000256" key="7">
    <source>
        <dbReference type="ARBA" id="ARBA00023136"/>
    </source>
</evidence>
<gene>
    <name evidence="9" type="primary">ftsQ</name>
    <name evidence="12" type="ORF">SAMN05877838_0809</name>
</gene>
<organism evidence="12 13">
    <name type="scientific">Hoeflea halophila</name>
    <dbReference type="NCBI Taxonomy" id="714899"/>
    <lineage>
        <taxon>Bacteria</taxon>
        <taxon>Pseudomonadati</taxon>
        <taxon>Pseudomonadota</taxon>
        <taxon>Alphaproteobacteria</taxon>
        <taxon>Hyphomicrobiales</taxon>
        <taxon>Rhizobiaceae</taxon>
        <taxon>Hoeflea</taxon>
    </lineage>
</organism>
<comment type="similarity">
    <text evidence="9">Belongs to the FtsQ/DivIB family. FtsQ subfamily.</text>
</comment>
<keyword evidence="5 9" id="KW-0812">Transmembrane</keyword>
<dbReference type="Gene3D" id="3.40.50.11690">
    <property type="entry name" value="Cell division protein FtsQ/DivIB"/>
    <property type="match status" value="1"/>
</dbReference>
<dbReference type="GO" id="GO:0005886">
    <property type="term" value="C:plasma membrane"/>
    <property type="evidence" value="ECO:0007669"/>
    <property type="project" value="UniProtKB-SubCell"/>
</dbReference>
<evidence type="ECO:0000313" key="12">
    <source>
        <dbReference type="EMBL" id="SOE10952.1"/>
    </source>
</evidence>
<dbReference type="GO" id="GO:0035556">
    <property type="term" value="P:intracellular signal transduction"/>
    <property type="evidence" value="ECO:0007669"/>
    <property type="project" value="InterPro"/>
</dbReference>
<dbReference type="GO" id="GO:0032153">
    <property type="term" value="C:cell division site"/>
    <property type="evidence" value="ECO:0007669"/>
    <property type="project" value="UniProtKB-UniRule"/>
</dbReference>
<dbReference type="GO" id="GO:0043093">
    <property type="term" value="P:FtsZ-dependent cytokinesis"/>
    <property type="evidence" value="ECO:0007669"/>
    <property type="project" value="UniProtKB-UniRule"/>
</dbReference>
<evidence type="ECO:0000256" key="1">
    <source>
        <dbReference type="ARBA" id="ARBA00004370"/>
    </source>
</evidence>
<evidence type="ECO:0000256" key="6">
    <source>
        <dbReference type="ARBA" id="ARBA00022989"/>
    </source>
</evidence>
<dbReference type="Gene3D" id="3.10.20.310">
    <property type="entry name" value="membrane protein fhac"/>
    <property type="match status" value="1"/>
</dbReference>
<dbReference type="EMBL" id="OCPC01000001">
    <property type="protein sequence ID" value="SOE10952.1"/>
    <property type="molecule type" value="Genomic_DNA"/>
</dbReference>
<evidence type="ECO:0000256" key="8">
    <source>
        <dbReference type="ARBA" id="ARBA00023306"/>
    </source>
</evidence>
<dbReference type="InterPro" id="IPR026579">
    <property type="entry name" value="FtsQ"/>
</dbReference>
<sequence length="309" mass="33557">MSSIRGSKGRAASAVSTSERDAFSGAFVLPRFLRRPARYGMALATGRVNIRPHTGSFATVVFLAVTGLYGMALGGHTQSVSQALTTGAGFALEDVHVSGNVETSDIDILQQLGLDGSTSVVAIDAHAAREKLIELPWVTDAHVQKIYPRGLSVRLTERKPVGIWQHGHRLALIDARGDVIAPLNGARHADLPLYVGLGADVHADELEARLLFYPELRARVKAAIRIADRRWDLRLDNGVTLSLPAENIGAALKRFAEFDAGRDVLSRDITAVDLRLEDRVTLRLSEASHERRKQALEARAKLIKAGQKS</sequence>
<dbReference type="PANTHER" id="PTHR35851:SF1">
    <property type="entry name" value="CELL DIVISION PROTEIN FTSQ"/>
    <property type="match status" value="1"/>
</dbReference>
<evidence type="ECO:0000259" key="11">
    <source>
        <dbReference type="PROSITE" id="PS51779"/>
    </source>
</evidence>
<dbReference type="GO" id="GO:0006629">
    <property type="term" value="P:lipid metabolic process"/>
    <property type="evidence" value="ECO:0007669"/>
    <property type="project" value="InterPro"/>
</dbReference>
<dbReference type="InterPro" id="IPR001711">
    <property type="entry name" value="PLipase_C_Pinositol-sp_Y"/>
</dbReference>
<dbReference type="GO" id="GO:0004435">
    <property type="term" value="F:phosphatidylinositol-4,5-bisphosphate phospholipase C activity"/>
    <property type="evidence" value="ECO:0007669"/>
    <property type="project" value="InterPro"/>
</dbReference>
<keyword evidence="2 9" id="KW-1003">Cell membrane</keyword>